<comment type="caution">
    <text evidence="2">The sequence shown here is derived from an EMBL/GenBank/DDBJ whole genome shotgun (WGS) entry which is preliminary data.</text>
</comment>
<dbReference type="Proteomes" id="UP001151760">
    <property type="component" value="Unassembled WGS sequence"/>
</dbReference>
<feature type="transmembrane region" description="Helical" evidence="1">
    <location>
        <begin position="82"/>
        <end position="106"/>
    </location>
</feature>
<proteinExistence type="predicted"/>
<keyword evidence="1" id="KW-0472">Membrane</keyword>
<gene>
    <name evidence="2" type="ORF">Tco_0890840</name>
</gene>
<reference evidence="2" key="1">
    <citation type="journal article" date="2022" name="Int. J. Mol. Sci.">
        <title>Draft Genome of Tanacetum Coccineum: Genomic Comparison of Closely Related Tanacetum-Family Plants.</title>
        <authorList>
            <person name="Yamashiro T."/>
            <person name="Shiraishi A."/>
            <person name="Nakayama K."/>
            <person name="Satake H."/>
        </authorList>
    </citation>
    <scope>NUCLEOTIDE SEQUENCE</scope>
</reference>
<keyword evidence="1" id="KW-1133">Transmembrane helix</keyword>
<accession>A0ABQ5C2S7</accession>
<sequence>MVGGIVTVAVRSSLSMVESDSSLTLRYSLDHLIGWTDLGYSSAPDDYLIVDEDSWSLSLMVSSSGEKRLTDRIREMRTDRCAAVIMALSSLATVAGAGLVCLTLKWQVLCGGPLWVEGMHFVADKHDGLSNASVFSGIKEFPFNTSTDVRNVVLAFQSSNSRLSLGKTVLMKECGTRSYLLLWVLKTGVVTAFVWENVWNPLK</sequence>
<evidence type="ECO:0000313" key="2">
    <source>
        <dbReference type="EMBL" id="GJT20903.1"/>
    </source>
</evidence>
<dbReference type="EMBL" id="BQNB010013844">
    <property type="protein sequence ID" value="GJT20903.1"/>
    <property type="molecule type" value="Genomic_DNA"/>
</dbReference>
<keyword evidence="1" id="KW-0812">Transmembrane</keyword>
<evidence type="ECO:0000313" key="3">
    <source>
        <dbReference type="Proteomes" id="UP001151760"/>
    </source>
</evidence>
<organism evidence="2 3">
    <name type="scientific">Tanacetum coccineum</name>
    <dbReference type="NCBI Taxonomy" id="301880"/>
    <lineage>
        <taxon>Eukaryota</taxon>
        <taxon>Viridiplantae</taxon>
        <taxon>Streptophyta</taxon>
        <taxon>Embryophyta</taxon>
        <taxon>Tracheophyta</taxon>
        <taxon>Spermatophyta</taxon>
        <taxon>Magnoliopsida</taxon>
        <taxon>eudicotyledons</taxon>
        <taxon>Gunneridae</taxon>
        <taxon>Pentapetalae</taxon>
        <taxon>asterids</taxon>
        <taxon>campanulids</taxon>
        <taxon>Asterales</taxon>
        <taxon>Asteraceae</taxon>
        <taxon>Asteroideae</taxon>
        <taxon>Anthemideae</taxon>
        <taxon>Anthemidinae</taxon>
        <taxon>Tanacetum</taxon>
    </lineage>
</organism>
<keyword evidence="3" id="KW-1185">Reference proteome</keyword>
<protein>
    <submittedName>
        <fullName evidence="2">Uncharacterized protein</fullName>
    </submittedName>
</protein>
<evidence type="ECO:0000256" key="1">
    <source>
        <dbReference type="SAM" id="Phobius"/>
    </source>
</evidence>
<name>A0ABQ5C2S7_9ASTR</name>
<reference evidence="2" key="2">
    <citation type="submission" date="2022-01" db="EMBL/GenBank/DDBJ databases">
        <authorList>
            <person name="Yamashiro T."/>
            <person name="Shiraishi A."/>
            <person name="Satake H."/>
            <person name="Nakayama K."/>
        </authorList>
    </citation>
    <scope>NUCLEOTIDE SEQUENCE</scope>
</reference>